<dbReference type="EMBL" id="HBUF01222481">
    <property type="protein sequence ID" value="CAG6670026.1"/>
    <property type="molecule type" value="Transcribed_RNA"/>
</dbReference>
<dbReference type="FunFam" id="1.20.1250.20:FF:000218">
    <property type="entry name" value="facilitated trehalose transporter Tret1"/>
    <property type="match status" value="1"/>
</dbReference>
<keyword evidence="6 8" id="KW-1133">Transmembrane helix</keyword>
<comment type="subcellular location">
    <subcellularLocation>
        <location evidence="1">Cell membrane</location>
        <topology evidence="1">Multi-pass membrane protein</topology>
    </subcellularLocation>
</comment>
<keyword evidence="7 8" id="KW-0472">Membrane</keyword>
<dbReference type="AlphaFoldDB" id="A0A8D8SHU6"/>
<dbReference type="Pfam" id="PF00083">
    <property type="entry name" value="Sugar_tr"/>
    <property type="match status" value="1"/>
</dbReference>
<dbReference type="InterPro" id="IPR005829">
    <property type="entry name" value="Sugar_transporter_CS"/>
</dbReference>
<feature type="transmembrane region" description="Helical" evidence="8">
    <location>
        <begin position="417"/>
        <end position="439"/>
    </location>
</feature>
<dbReference type="EMBL" id="HBUF01222478">
    <property type="protein sequence ID" value="CAG6670023.1"/>
    <property type="molecule type" value="Transcribed_RNA"/>
</dbReference>
<evidence type="ECO:0000256" key="4">
    <source>
        <dbReference type="ARBA" id="ARBA00022597"/>
    </source>
</evidence>
<accession>A0A8D8SHU6</accession>
<proteinExistence type="predicted"/>
<feature type="transmembrane region" description="Helical" evidence="8">
    <location>
        <begin position="79"/>
        <end position="97"/>
    </location>
</feature>
<evidence type="ECO:0000256" key="1">
    <source>
        <dbReference type="ARBA" id="ARBA00004651"/>
    </source>
</evidence>
<keyword evidence="2" id="KW-0813">Transport</keyword>
<evidence type="ECO:0000256" key="6">
    <source>
        <dbReference type="ARBA" id="ARBA00022989"/>
    </source>
</evidence>
<feature type="transmembrane region" description="Helical" evidence="8">
    <location>
        <begin position="348"/>
        <end position="368"/>
    </location>
</feature>
<dbReference type="PROSITE" id="PS50850">
    <property type="entry name" value="MFS"/>
    <property type="match status" value="1"/>
</dbReference>
<sequence length="458" mass="51381">MFSGTTRQLLAGMSASLSVFSVGQTFGWSSPVLQYLTSPESPVPMNQDQSSWVVASMEFGCWAIPFLAGMMADKIGRKWTLMLTGPAYAISWIMAIYSRSVWGLYAVRILQGLCVATVFVVCPLFLGEISETKIRGAIGTLFQISMYLGILYTYILGEILSYRDYQIANLVIAILFMVTFIIVPESPCYYIKKGREEEALKSLRWYRVGKEDKEIMSEYDLTKTTIQSENMDNCKPTLYSILTDWTSLRCILLLQGILLFRTFTHVQTIMAYASTTFASGVTFIPANYISILFAFILLLSIFPSTCLVDKAGRKVLLLVSTLGCAVFSLISCVYYYVREHQRVPLPMVYSYINFVSICGIGVFFNLGLGPLYNPLTCEYFPSNTRALSGAVLAFSSATIQLVGYMLFYVLYVTFGMYSNFLVSCVVCSFGVIWIQLYIVETKGKSFAEIQAVFSQQVR</sequence>
<dbReference type="EMBL" id="HBUF01222479">
    <property type="protein sequence ID" value="CAG6670024.1"/>
    <property type="molecule type" value="Transcribed_RNA"/>
</dbReference>
<dbReference type="EMBL" id="HBUF01222480">
    <property type="protein sequence ID" value="CAG6670025.1"/>
    <property type="molecule type" value="Transcribed_RNA"/>
</dbReference>
<dbReference type="InterPro" id="IPR036259">
    <property type="entry name" value="MFS_trans_sf"/>
</dbReference>
<dbReference type="Gene3D" id="1.20.1250.20">
    <property type="entry name" value="MFS general substrate transporter like domains"/>
    <property type="match status" value="1"/>
</dbReference>
<evidence type="ECO:0000259" key="9">
    <source>
        <dbReference type="PROSITE" id="PS50850"/>
    </source>
</evidence>
<dbReference type="PROSITE" id="PS00216">
    <property type="entry name" value="SUGAR_TRANSPORT_1"/>
    <property type="match status" value="1"/>
</dbReference>
<dbReference type="SUPFAM" id="SSF103473">
    <property type="entry name" value="MFS general substrate transporter"/>
    <property type="match status" value="1"/>
</dbReference>
<feature type="transmembrane region" description="Helical" evidence="8">
    <location>
        <begin position="103"/>
        <end position="126"/>
    </location>
</feature>
<evidence type="ECO:0000313" key="10">
    <source>
        <dbReference type="EMBL" id="CAG6670026.1"/>
    </source>
</evidence>
<evidence type="ECO:0000256" key="8">
    <source>
        <dbReference type="SAM" id="Phobius"/>
    </source>
</evidence>
<feature type="transmembrane region" description="Helical" evidence="8">
    <location>
        <begin position="167"/>
        <end position="191"/>
    </location>
</feature>
<dbReference type="EMBL" id="HBUF01222477">
    <property type="protein sequence ID" value="CAG6670022.1"/>
    <property type="molecule type" value="Transcribed_RNA"/>
</dbReference>
<dbReference type="InterPro" id="IPR020846">
    <property type="entry name" value="MFS_dom"/>
</dbReference>
<dbReference type="InterPro" id="IPR005828">
    <property type="entry name" value="MFS_sugar_transport-like"/>
</dbReference>
<dbReference type="EMBL" id="HBUF01222482">
    <property type="protein sequence ID" value="CAG6670027.1"/>
    <property type="molecule type" value="Transcribed_RNA"/>
</dbReference>
<dbReference type="GO" id="GO:0005886">
    <property type="term" value="C:plasma membrane"/>
    <property type="evidence" value="ECO:0007669"/>
    <property type="project" value="UniProtKB-SubCell"/>
</dbReference>
<evidence type="ECO:0000256" key="2">
    <source>
        <dbReference type="ARBA" id="ARBA00022448"/>
    </source>
</evidence>
<protein>
    <submittedName>
        <fullName evidence="10">Facilitated trehalose transporter Tret1</fullName>
    </submittedName>
</protein>
<evidence type="ECO:0000256" key="7">
    <source>
        <dbReference type="ARBA" id="ARBA00023136"/>
    </source>
</evidence>
<dbReference type="EMBL" id="HBUF01222475">
    <property type="protein sequence ID" value="CAG6670020.1"/>
    <property type="molecule type" value="Transcribed_RNA"/>
</dbReference>
<dbReference type="PANTHER" id="PTHR48021:SF1">
    <property type="entry name" value="GH07001P-RELATED"/>
    <property type="match status" value="1"/>
</dbReference>
<keyword evidence="5 8" id="KW-0812">Transmembrane</keyword>
<reference evidence="10" key="1">
    <citation type="submission" date="2021-05" db="EMBL/GenBank/DDBJ databases">
        <authorList>
            <person name="Alioto T."/>
            <person name="Alioto T."/>
            <person name="Gomez Garrido J."/>
        </authorList>
    </citation>
    <scope>NUCLEOTIDE SEQUENCE</scope>
</reference>
<feature type="transmembrane region" description="Helical" evidence="8">
    <location>
        <begin position="389"/>
        <end position="411"/>
    </location>
</feature>
<dbReference type="PANTHER" id="PTHR48021">
    <property type="match status" value="1"/>
</dbReference>
<feature type="transmembrane region" description="Helical" evidence="8">
    <location>
        <begin position="138"/>
        <end position="155"/>
    </location>
</feature>
<feature type="transmembrane region" description="Helical" evidence="8">
    <location>
        <begin position="286"/>
        <end position="308"/>
    </location>
</feature>
<keyword evidence="4" id="KW-0762">Sugar transport</keyword>
<dbReference type="GO" id="GO:0022857">
    <property type="term" value="F:transmembrane transporter activity"/>
    <property type="evidence" value="ECO:0007669"/>
    <property type="project" value="InterPro"/>
</dbReference>
<feature type="transmembrane region" description="Helical" evidence="8">
    <location>
        <begin position="315"/>
        <end position="336"/>
    </location>
</feature>
<evidence type="ECO:0000256" key="3">
    <source>
        <dbReference type="ARBA" id="ARBA00022475"/>
    </source>
</evidence>
<dbReference type="InterPro" id="IPR050549">
    <property type="entry name" value="MFS_Trehalose_Transporter"/>
</dbReference>
<keyword evidence="3" id="KW-1003">Cell membrane</keyword>
<evidence type="ECO:0000256" key="5">
    <source>
        <dbReference type="ARBA" id="ARBA00022692"/>
    </source>
</evidence>
<feature type="domain" description="Major facilitator superfamily (MFS) profile" evidence="9">
    <location>
        <begin position="1"/>
        <end position="442"/>
    </location>
</feature>
<organism evidence="10">
    <name type="scientific">Cacopsylla melanoneura</name>
    <dbReference type="NCBI Taxonomy" id="428564"/>
    <lineage>
        <taxon>Eukaryota</taxon>
        <taxon>Metazoa</taxon>
        <taxon>Ecdysozoa</taxon>
        <taxon>Arthropoda</taxon>
        <taxon>Hexapoda</taxon>
        <taxon>Insecta</taxon>
        <taxon>Pterygota</taxon>
        <taxon>Neoptera</taxon>
        <taxon>Paraneoptera</taxon>
        <taxon>Hemiptera</taxon>
        <taxon>Sternorrhyncha</taxon>
        <taxon>Psylloidea</taxon>
        <taxon>Psyllidae</taxon>
        <taxon>Psyllinae</taxon>
        <taxon>Cacopsylla</taxon>
    </lineage>
</organism>
<name>A0A8D8SHU6_9HEMI</name>